<proteinExistence type="predicted"/>
<organism evidence="1 2">
    <name type="scientific">Empedobacter falsenii</name>
    <dbReference type="NCBI Taxonomy" id="343874"/>
    <lineage>
        <taxon>Bacteria</taxon>
        <taxon>Pseudomonadati</taxon>
        <taxon>Bacteroidota</taxon>
        <taxon>Flavobacteriia</taxon>
        <taxon>Flavobacteriales</taxon>
        <taxon>Weeksellaceae</taxon>
        <taxon>Empedobacter</taxon>
    </lineage>
</organism>
<dbReference type="Proteomes" id="UP000254737">
    <property type="component" value="Unassembled WGS sequence"/>
</dbReference>
<dbReference type="AlphaFoldDB" id="A0A376G7Z4"/>
<protein>
    <submittedName>
        <fullName evidence="1">Uncharacterized protein</fullName>
    </submittedName>
</protein>
<accession>A0A376G7Z4</accession>
<evidence type="ECO:0000313" key="1">
    <source>
        <dbReference type="EMBL" id="STD55778.1"/>
    </source>
</evidence>
<gene>
    <name evidence="1" type="ORF">NCTC13456_01758</name>
</gene>
<reference evidence="1 2" key="1">
    <citation type="submission" date="2018-06" db="EMBL/GenBank/DDBJ databases">
        <authorList>
            <consortium name="Pathogen Informatics"/>
            <person name="Doyle S."/>
        </authorList>
    </citation>
    <scope>NUCLEOTIDE SEQUENCE [LARGE SCALE GENOMIC DNA]</scope>
    <source>
        <strain evidence="1 2">NCTC13456</strain>
    </source>
</reference>
<evidence type="ECO:0000313" key="2">
    <source>
        <dbReference type="Proteomes" id="UP000254737"/>
    </source>
</evidence>
<name>A0A376G7Z4_9FLAO</name>
<sequence length="108" mass="12582">MKTIFHIFSVLFLIVLFSFSNKTNQSSAHQKVEKETIKCDNTTSTIEGFTFTVEDLKINDFSFDEFINADVKFNFNQQICVRVFSDLFSTSTNKICLLRHYIYGLPFI</sequence>
<dbReference type="EMBL" id="UFXS01000001">
    <property type="protein sequence ID" value="STD55778.1"/>
    <property type="molecule type" value="Genomic_DNA"/>
</dbReference>
<dbReference type="RefSeq" id="WP_115000024.1">
    <property type="nucleotide sequence ID" value="NZ_UFXS01000001.1"/>
</dbReference>